<proteinExistence type="inferred from homology"/>
<comment type="caution">
    <text evidence="3">The sequence shown here is derived from an EMBL/GenBank/DDBJ whole genome shotgun (WGS) entry which is preliminary data.</text>
</comment>
<dbReference type="InterPro" id="IPR001509">
    <property type="entry name" value="Epimerase_deHydtase"/>
</dbReference>
<evidence type="ECO:0000259" key="2">
    <source>
        <dbReference type="Pfam" id="PF01370"/>
    </source>
</evidence>
<accession>A0A1F6BKS8</accession>
<dbReference type="AlphaFoldDB" id="A0A1F6BKS8"/>
<dbReference type="STRING" id="1798468.A2110_02995"/>
<feature type="domain" description="NAD-dependent epimerase/dehydratase" evidence="2">
    <location>
        <begin position="10"/>
        <end position="241"/>
    </location>
</feature>
<dbReference type="PRINTS" id="PR01713">
    <property type="entry name" value="NUCEPIMERASE"/>
</dbReference>
<dbReference type="InterPro" id="IPR036291">
    <property type="entry name" value="NAD(P)-bd_dom_sf"/>
</dbReference>
<dbReference type="PANTHER" id="PTHR43000">
    <property type="entry name" value="DTDP-D-GLUCOSE 4,6-DEHYDRATASE-RELATED"/>
    <property type="match status" value="1"/>
</dbReference>
<dbReference type="Pfam" id="PF01370">
    <property type="entry name" value="Epimerase"/>
    <property type="match status" value="1"/>
</dbReference>
<gene>
    <name evidence="3" type="ORF">A2110_02995</name>
</gene>
<evidence type="ECO:0000256" key="1">
    <source>
        <dbReference type="ARBA" id="ARBA00007637"/>
    </source>
</evidence>
<comment type="similarity">
    <text evidence="1">Belongs to the NAD(P)-dependent epimerase/dehydratase family.</text>
</comment>
<name>A0A1F6BKS8_9BACT</name>
<reference evidence="3 4" key="1">
    <citation type="journal article" date="2016" name="Nat. Commun.">
        <title>Thousands of microbial genomes shed light on interconnected biogeochemical processes in an aquifer system.</title>
        <authorList>
            <person name="Anantharaman K."/>
            <person name="Brown C.T."/>
            <person name="Hug L.A."/>
            <person name="Sharon I."/>
            <person name="Castelle C.J."/>
            <person name="Probst A.J."/>
            <person name="Thomas B.C."/>
            <person name="Singh A."/>
            <person name="Wilkins M.J."/>
            <person name="Karaoz U."/>
            <person name="Brodie E.L."/>
            <person name="Williams K.H."/>
            <person name="Hubbard S.S."/>
            <person name="Banfield J.F."/>
        </authorList>
    </citation>
    <scope>NUCLEOTIDE SEQUENCE [LARGE SCALE GENOMIC DNA]</scope>
</reference>
<dbReference type="EMBL" id="MFKH01000010">
    <property type="protein sequence ID" value="OGG37525.1"/>
    <property type="molecule type" value="Genomic_DNA"/>
</dbReference>
<sequence>MEQGMEKCRVLVTGGLGSIGHILCARLIREGYEVVIVDDLSVGRKEFLENLPGVKLYECDVADNRGLEKVFGESDVGAVVHLAAKHYIPYCEEHPKETVRVNVVGTLNVLEAMRQHAVPRLVFASTSSVYKPGERPYQEDDSLEPVNVYGATKLVCEEAVKRFSPQYGVAYTILRFMNVYGPDDLVHHVIPEMVKQARSSDVIKVGNTESKRDFIKSEDIADAIVRCLENDVARNNVYNVGTGKALSVKEVFDALCKAANRKLVLEVDETRKRKVDPPVLHADISKIMRELGWQPGKEFSLEETFAKTRFWPA</sequence>
<dbReference type="Proteomes" id="UP000176273">
    <property type="component" value="Unassembled WGS sequence"/>
</dbReference>
<protein>
    <recommendedName>
        <fullName evidence="2">NAD-dependent epimerase/dehydratase domain-containing protein</fullName>
    </recommendedName>
</protein>
<evidence type="ECO:0000313" key="3">
    <source>
        <dbReference type="EMBL" id="OGG37525.1"/>
    </source>
</evidence>
<evidence type="ECO:0000313" key="4">
    <source>
        <dbReference type="Proteomes" id="UP000176273"/>
    </source>
</evidence>
<dbReference type="SUPFAM" id="SSF51735">
    <property type="entry name" value="NAD(P)-binding Rossmann-fold domains"/>
    <property type="match status" value="1"/>
</dbReference>
<dbReference type="Gene3D" id="3.40.50.720">
    <property type="entry name" value="NAD(P)-binding Rossmann-like Domain"/>
    <property type="match status" value="1"/>
</dbReference>
<organism evidence="3 4">
    <name type="scientific">Candidatus Jorgensenbacteria bacterium GWA1_54_12</name>
    <dbReference type="NCBI Taxonomy" id="1798468"/>
    <lineage>
        <taxon>Bacteria</taxon>
        <taxon>Candidatus Joergenseniibacteriota</taxon>
    </lineage>
</organism>